<name>A0A2V5K0Z0_9BACL</name>
<accession>A0A2V5K0Z0</accession>
<evidence type="ECO:0000259" key="2">
    <source>
        <dbReference type="Pfam" id="PF08327"/>
    </source>
</evidence>
<sequence>MTEKQEQRQGLLLTRVFDAPRELVFQVWTNPEHFGKWWGPKGFSLEVVQMDVRPGGMFLGCQKSPDGSMAMWGKFVYQEVNAPEKLVYVQSFSDEKGNTIRAPFNPNWPLEIINILTLEPSGDKTVLTLQGGPLNPTEEEQAAFDAMAPMVQQGFGGTFDQLADYLASQR</sequence>
<dbReference type="OrthoDB" id="118413at2"/>
<comment type="similarity">
    <text evidence="1">Belongs to the AHA1 family.</text>
</comment>
<dbReference type="Pfam" id="PF08327">
    <property type="entry name" value="AHSA1"/>
    <property type="match status" value="1"/>
</dbReference>
<comment type="caution">
    <text evidence="3">The sequence shown here is derived from an EMBL/GenBank/DDBJ whole genome shotgun (WGS) entry which is preliminary data.</text>
</comment>
<evidence type="ECO:0000313" key="4">
    <source>
        <dbReference type="Proteomes" id="UP000247476"/>
    </source>
</evidence>
<evidence type="ECO:0000256" key="1">
    <source>
        <dbReference type="ARBA" id="ARBA00006817"/>
    </source>
</evidence>
<dbReference type="CDD" id="cd07814">
    <property type="entry name" value="SRPBCC_CalC_Aha1-like"/>
    <property type="match status" value="1"/>
</dbReference>
<reference evidence="3 4" key="1">
    <citation type="submission" date="2018-05" db="EMBL/GenBank/DDBJ databases">
        <title>Paenibacillus flagellatus sp. nov., isolated from selenium mineral soil.</title>
        <authorList>
            <person name="Dai X."/>
        </authorList>
    </citation>
    <scope>NUCLEOTIDE SEQUENCE [LARGE SCALE GENOMIC DNA]</scope>
    <source>
        <strain evidence="3 4">DXL2</strain>
    </source>
</reference>
<keyword evidence="4" id="KW-1185">Reference proteome</keyword>
<dbReference type="SUPFAM" id="SSF55961">
    <property type="entry name" value="Bet v1-like"/>
    <property type="match status" value="1"/>
</dbReference>
<gene>
    <name evidence="3" type="ORF">DLM86_17700</name>
</gene>
<evidence type="ECO:0000313" key="3">
    <source>
        <dbReference type="EMBL" id="PYI52845.1"/>
    </source>
</evidence>
<protein>
    <submittedName>
        <fullName evidence="3">Polyketide cyclase</fullName>
    </submittedName>
</protein>
<dbReference type="InterPro" id="IPR013538">
    <property type="entry name" value="ASHA1/2-like_C"/>
</dbReference>
<dbReference type="RefSeq" id="WP_110841395.1">
    <property type="nucleotide sequence ID" value="NZ_QJVJ01000008.1"/>
</dbReference>
<dbReference type="Proteomes" id="UP000247476">
    <property type="component" value="Unassembled WGS sequence"/>
</dbReference>
<dbReference type="InterPro" id="IPR023393">
    <property type="entry name" value="START-like_dom_sf"/>
</dbReference>
<organism evidence="3 4">
    <name type="scientific">Paenibacillus flagellatus</name>
    <dbReference type="NCBI Taxonomy" id="2211139"/>
    <lineage>
        <taxon>Bacteria</taxon>
        <taxon>Bacillati</taxon>
        <taxon>Bacillota</taxon>
        <taxon>Bacilli</taxon>
        <taxon>Bacillales</taxon>
        <taxon>Paenibacillaceae</taxon>
        <taxon>Paenibacillus</taxon>
    </lineage>
</organism>
<dbReference type="Gene3D" id="3.30.530.20">
    <property type="match status" value="1"/>
</dbReference>
<proteinExistence type="inferred from homology"/>
<dbReference type="AlphaFoldDB" id="A0A2V5K0Z0"/>
<feature type="domain" description="Activator of Hsp90 ATPase homologue 1/2-like C-terminal" evidence="2">
    <location>
        <begin position="18"/>
        <end position="166"/>
    </location>
</feature>
<dbReference type="EMBL" id="QJVJ01000008">
    <property type="protein sequence ID" value="PYI52845.1"/>
    <property type="molecule type" value="Genomic_DNA"/>
</dbReference>